<dbReference type="Proteomes" id="UP001189619">
    <property type="component" value="Chromosome"/>
</dbReference>
<dbReference type="KEGG" id="bayd:BSPP4475_03280"/>
<dbReference type="AlphaFoldDB" id="A0AA48RCV6"/>
<dbReference type="EMBL" id="OY569118">
    <property type="protein sequence ID" value="CAJ1001343.1"/>
    <property type="molecule type" value="Genomic_DNA"/>
</dbReference>
<gene>
    <name evidence="1" type="ORF">BSPP4475_03280</name>
</gene>
<keyword evidence="2" id="KW-1185">Reference proteome</keyword>
<protein>
    <submittedName>
        <fullName evidence="1">Uncharacterized protein</fullName>
    </submittedName>
</protein>
<evidence type="ECO:0000313" key="1">
    <source>
        <dbReference type="EMBL" id="CAJ1001343.1"/>
    </source>
</evidence>
<name>A0AA48RCV6_9BACL</name>
<reference evidence="1" key="1">
    <citation type="submission" date="2023-07" db="EMBL/GenBank/DDBJ databases">
        <authorList>
            <person name="Ivanov I."/>
            <person name="Teneva D."/>
            <person name="Stoikov I."/>
        </authorList>
    </citation>
    <scope>NUCLEOTIDE SEQUENCE</scope>
    <source>
        <strain evidence="1">4475</strain>
    </source>
</reference>
<sequence>MKTLKTLTVLALFIVVFMNDQPIKKVGSFSADILYKKNIQMHTMDPGH</sequence>
<organism evidence="1 2">
    <name type="scientific">Brevibacillus aydinogluensis</name>
    <dbReference type="NCBI Taxonomy" id="927786"/>
    <lineage>
        <taxon>Bacteria</taxon>
        <taxon>Bacillati</taxon>
        <taxon>Bacillota</taxon>
        <taxon>Bacilli</taxon>
        <taxon>Bacillales</taxon>
        <taxon>Paenibacillaceae</taxon>
        <taxon>Brevibacillus</taxon>
    </lineage>
</organism>
<accession>A0AA48RCV6</accession>
<proteinExistence type="predicted"/>
<evidence type="ECO:0000313" key="2">
    <source>
        <dbReference type="Proteomes" id="UP001189619"/>
    </source>
</evidence>